<proteinExistence type="predicted"/>
<dbReference type="EMBL" id="MN038177">
    <property type="protein sequence ID" value="QDH49648.1"/>
    <property type="molecule type" value="Genomic_DNA"/>
</dbReference>
<keyword evidence="3" id="KW-1185">Reference proteome</keyword>
<name>A0A514A8P2_9CAUD</name>
<dbReference type="Proteomes" id="UP000319711">
    <property type="component" value="Segment"/>
</dbReference>
<dbReference type="RefSeq" id="YP_009849932.1">
    <property type="nucleotide sequence ID" value="NC_048796.1"/>
</dbReference>
<sequence>MNAYQSKLWKKVADFLASGAKYMYMTRKQVEGLTTLNADEILRLKGESKTLDQILKEVVDLRALSDYTAKELRKAKMQASFALEDRDEYVRKETRSLNEALQGLQSLVEHERLATARERKKNEAHLRRIKELESKK</sequence>
<reference evidence="2 3" key="1">
    <citation type="submission" date="2019-06" db="EMBL/GenBank/DDBJ databases">
        <authorList>
            <person name="Fakulujo A."/>
            <person name="Fiaz D."/>
            <person name="Garg S."/>
            <person name="Gordon G."/>
            <person name="Haider Z."/>
            <person name="Hale A."/>
            <person name="Hodges K."/>
            <person name="Jacob L."/>
            <person name="Kandil F."/>
            <person name="Kincaid V."/>
            <person name="Melchor-Guerra M."/>
            <person name="Morrelli A."/>
            <person name="Morris R."/>
            <person name="Nawaz M."/>
            <person name="Nguyen N."/>
            <person name="Omair A."/>
            <person name="Pray J."/>
            <person name="Saleem H."/>
            <person name="Saravane K."/>
            <person name="Sharma A."/>
            <person name="Singh A."/>
            <person name="Walston M."/>
            <person name="Zaman H."/>
            <person name="Puthuveetil N."/>
            <person name="Do L."/>
            <person name="Islam N."/>
            <person name="Johnson A."/>
        </authorList>
    </citation>
    <scope>NUCLEOTIDE SEQUENCE [LARGE SCALE GENOMIC DNA]</scope>
</reference>
<evidence type="ECO:0000313" key="2">
    <source>
        <dbReference type="EMBL" id="QDH49648.1"/>
    </source>
</evidence>
<accession>A0A514A8P2</accession>
<evidence type="ECO:0000256" key="1">
    <source>
        <dbReference type="SAM" id="MobiDB-lite"/>
    </source>
</evidence>
<dbReference type="KEGG" id="vg:55620363"/>
<feature type="region of interest" description="Disordered" evidence="1">
    <location>
        <begin position="115"/>
        <end position="136"/>
    </location>
</feature>
<evidence type="ECO:0000313" key="3">
    <source>
        <dbReference type="Proteomes" id="UP000319711"/>
    </source>
</evidence>
<protein>
    <submittedName>
        <fullName evidence="2">Uncharacterized protein</fullName>
    </submittedName>
</protein>
<dbReference type="GeneID" id="55620363"/>
<organism evidence="2 3">
    <name type="scientific">Pantoea phage Kyle</name>
    <dbReference type="NCBI Taxonomy" id="2589665"/>
    <lineage>
        <taxon>Viruses</taxon>
        <taxon>Duplodnaviria</taxon>
        <taxon>Heunggongvirae</taxon>
        <taxon>Uroviricota</taxon>
        <taxon>Caudoviricetes</taxon>
        <taxon>Lindbergviridae</taxon>
        <taxon>Kylevirus</taxon>
        <taxon>Kylevirus kyle</taxon>
    </lineage>
</organism>
<gene>
    <name evidence="2" type="primary">96</name>
    <name evidence="2" type="ORF">KYLE_100</name>
</gene>